<dbReference type="STRING" id="271157.SAMN05444396_10158"/>
<feature type="domain" description="PAS" evidence="15">
    <location>
        <begin position="984"/>
        <end position="1054"/>
    </location>
</feature>
<dbReference type="Proteomes" id="UP000184036">
    <property type="component" value="Unassembled WGS sequence"/>
</dbReference>
<dbReference type="FunFam" id="3.30.565.10:FF:000010">
    <property type="entry name" value="Sensor histidine kinase RcsC"/>
    <property type="match status" value="1"/>
</dbReference>
<keyword evidence="12" id="KW-0175">Coiled coil</keyword>
<evidence type="ECO:0000256" key="1">
    <source>
        <dbReference type="ARBA" id="ARBA00000085"/>
    </source>
</evidence>
<keyword evidence="7" id="KW-0067">ATP-binding</keyword>
<dbReference type="Pfam" id="PF13188">
    <property type="entry name" value="PAS_8"/>
    <property type="match status" value="1"/>
</dbReference>
<dbReference type="SUPFAM" id="SSF55874">
    <property type="entry name" value="ATPase domain of HSP90 chaperone/DNA topoisomerase II/histidine kinase"/>
    <property type="match status" value="1"/>
</dbReference>
<dbReference type="InterPro" id="IPR036097">
    <property type="entry name" value="HisK_dim/P_sf"/>
</dbReference>
<dbReference type="Pfam" id="PF13426">
    <property type="entry name" value="PAS_9"/>
    <property type="match status" value="1"/>
</dbReference>
<gene>
    <name evidence="17" type="ORF">SAMN05444396_10158</name>
</gene>
<feature type="domain" description="PAS" evidence="15">
    <location>
        <begin position="1365"/>
        <end position="1435"/>
    </location>
</feature>
<dbReference type="InterPro" id="IPR029016">
    <property type="entry name" value="GAF-like_dom_sf"/>
</dbReference>
<feature type="domain" description="PAS" evidence="15">
    <location>
        <begin position="33"/>
        <end position="90"/>
    </location>
</feature>
<dbReference type="InterPro" id="IPR000014">
    <property type="entry name" value="PAS"/>
</dbReference>
<dbReference type="PRINTS" id="PR00344">
    <property type="entry name" value="BCTRLSENSOR"/>
</dbReference>
<evidence type="ECO:0000256" key="11">
    <source>
        <dbReference type="PROSITE-ProRule" id="PRU00169"/>
    </source>
</evidence>
<dbReference type="CDD" id="cd17546">
    <property type="entry name" value="REC_hyHK_CKI1_RcsC-like"/>
    <property type="match status" value="1"/>
</dbReference>
<evidence type="ECO:0000259" key="15">
    <source>
        <dbReference type="PROSITE" id="PS50112"/>
    </source>
</evidence>
<dbReference type="SMART" id="SM00065">
    <property type="entry name" value="GAF"/>
    <property type="match status" value="1"/>
</dbReference>
<dbReference type="Pfam" id="PF13185">
    <property type="entry name" value="GAF_2"/>
    <property type="match status" value="1"/>
</dbReference>
<dbReference type="CDD" id="cd16922">
    <property type="entry name" value="HATPase_EvgS-ArcB-TorS-like"/>
    <property type="match status" value="1"/>
</dbReference>
<dbReference type="Pfam" id="PF08447">
    <property type="entry name" value="PAS_3"/>
    <property type="match status" value="5"/>
</dbReference>
<name>A0A1M5DZ17_9FLAO</name>
<evidence type="ECO:0000256" key="9">
    <source>
        <dbReference type="ARBA" id="ARBA00064003"/>
    </source>
</evidence>
<feature type="domain" description="PAC" evidence="16">
    <location>
        <begin position="931"/>
        <end position="983"/>
    </location>
</feature>
<dbReference type="GO" id="GO:0000155">
    <property type="term" value="F:phosphorelay sensor kinase activity"/>
    <property type="evidence" value="ECO:0007669"/>
    <property type="project" value="InterPro"/>
</dbReference>
<feature type="domain" description="Response regulatory" evidence="14">
    <location>
        <begin position="1893"/>
        <end position="2011"/>
    </location>
</feature>
<evidence type="ECO:0000313" key="18">
    <source>
        <dbReference type="Proteomes" id="UP000184036"/>
    </source>
</evidence>
<evidence type="ECO:0000313" key="17">
    <source>
        <dbReference type="EMBL" id="SHF72180.1"/>
    </source>
</evidence>
<reference evidence="18" key="1">
    <citation type="submission" date="2016-11" db="EMBL/GenBank/DDBJ databases">
        <authorList>
            <person name="Varghese N."/>
            <person name="Submissions S."/>
        </authorList>
    </citation>
    <scope>NUCLEOTIDE SEQUENCE [LARGE SCALE GENOMIC DNA]</scope>
    <source>
        <strain evidence="18">DSM 19741</strain>
    </source>
</reference>
<dbReference type="Pfam" id="PF08448">
    <property type="entry name" value="PAS_4"/>
    <property type="match status" value="1"/>
</dbReference>
<keyword evidence="8" id="KW-0902">Two-component regulatory system</keyword>
<dbReference type="Gene3D" id="3.30.565.10">
    <property type="entry name" value="Histidine kinase-like ATPase, C-terminal domain"/>
    <property type="match status" value="1"/>
</dbReference>
<feature type="domain" description="PAC" evidence="16">
    <location>
        <begin position="230"/>
        <end position="282"/>
    </location>
</feature>
<evidence type="ECO:0000259" key="13">
    <source>
        <dbReference type="PROSITE" id="PS50109"/>
    </source>
</evidence>
<evidence type="ECO:0000256" key="6">
    <source>
        <dbReference type="ARBA" id="ARBA00022777"/>
    </source>
</evidence>
<dbReference type="SMART" id="SM00387">
    <property type="entry name" value="HATPase_c"/>
    <property type="match status" value="1"/>
</dbReference>
<dbReference type="GO" id="GO:0005524">
    <property type="term" value="F:ATP binding"/>
    <property type="evidence" value="ECO:0007669"/>
    <property type="project" value="UniProtKB-KW"/>
</dbReference>
<dbReference type="InterPro" id="IPR013767">
    <property type="entry name" value="PAS_fold"/>
</dbReference>
<dbReference type="EMBL" id="FQWE01000001">
    <property type="protein sequence ID" value="SHF72180.1"/>
    <property type="molecule type" value="Genomic_DNA"/>
</dbReference>
<dbReference type="PROSITE" id="PS50112">
    <property type="entry name" value="PAS"/>
    <property type="match status" value="10"/>
</dbReference>
<organism evidence="17 18">
    <name type="scientific">Flavobacterium segetis</name>
    <dbReference type="NCBI Taxonomy" id="271157"/>
    <lineage>
        <taxon>Bacteria</taxon>
        <taxon>Pseudomonadati</taxon>
        <taxon>Bacteroidota</taxon>
        <taxon>Flavobacteriia</taxon>
        <taxon>Flavobacteriales</taxon>
        <taxon>Flavobacteriaceae</taxon>
        <taxon>Flavobacterium</taxon>
    </lineage>
</organism>
<dbReference type="PANTHER" id="PTHR43304">
    <property type="entry name" value="PHYTOCHROME-LIKE PROTEIN CPH1"/>
    <property type="match status" value="1"/>
</dbReference>
<proteinExistence type="predicted"/>
<dbReference type="Gene3D" id="3.30.450.40">
    <property type="match status" value="1"/>
</dbReference>
<keyword evidence="4" id="KW-0808">Transferase</keyword>
<feature type="coiled-coil region" evidence="12">
    <location>
        <begin position="841"/>
        <end position="868"/>
    </location>
</feature>
<evidence type="ECO:0000259" key="14">
    <source>
        <dbReference type="PROSITE" id="PS50110"/>
    </source>
</evidence>
<dbReference type="CDD" id="cd00082">
    <property type="entry name" value="HisKA"/>
    <property type="match status" value="1"/>
</dbReference>
<dbReference type="InterPro" id="IPR000700">
    <property type="entry name" value="PAS-assoc_C"/>
</dbReference>
<dbReference type="FunFam" id="1.10.287.130:FF:000002">
    <property type="entry name" value="Two-component osmosensing histidine kinase"/>
    <property type="match status" value="1"/>
</dbReference>
<dbReference type="InterPro" id="IPR005467">
    <property type="entry name" value="His_kinase_dom"/>
</dbReference>
<evidence type="ECO:0000256" key="7">
    <source>
        <dbReference type="ARBA" id="ARBA00022840"/>
    </source>
</evidence>
<dbReference type="Gene3D" id="3.40.50.2300">
    <property type="match status" value="1"/>
</dbReference>
<dbReference type="Pfam" id="PF00072">
    <property type="entry name" value="Response_reg"/>
    <property type="match status" value="1"/>
</dbReference>
<dbReference type="Pfam" id="PF00989">
    <property type="entry name" value="PAS"/>
    <property type="match status" value="2"/>
</dbReference>
<keyword evidence="5" id="KW-0547">Nucleotide-binding</keyword>
<dbReference type="Pfam" id="PF00512">
    <property type="entry name" value="HisKA"/>
    <property type="match status" value="1"/>
</dbReference>
<dbReference type="InterPro" id="IPR003661">
    <property type="entry name" value="HisK_dim/P_dom"/>
</dbReference>
<feature type="domain" description="Histidine kinase" evidence="13">
    <location>
        <begin position="1641"/>
        <end position="1863"/>
    </location>
</feature>
<feature type="domain" description="PAS" evidence="15">
    <location>
        <begin position="419"/>
        <end position="489"/>
    </location>
</feature>
<dbReference type="SUPFAM" id="SSF55781">
    <property type="entry name" value="GAF domain-like"/>
    <property type="match status" value="1"/>
</dbReference>
<feature type="domain" description="PAC" evidence="16">
    <location>
        <begin position="1192"/>
        <end position="1244"/>
    </location>
</feature>
<dbReference type="InterPro" id="IPR001610">
    <property type="entry name" value="PAC"/>
</dbReference>
<dbReference type="Pfam" id="PF02518">
    <property type="entry name" value="HATPase_c"/>
    <property type="match status" value="1"/>
</dbReference>
<evidence type="ECO:0000256" key="5">
    <source>
        <dbReference type="ARBA" id="ARBA00022741"/>
    </source>
</evidence>
<evidence type="ECO:0000256" key="4">
    <source>
        <dbReference type="ARBA" id="ARBA00022679"/>
    </source>
</evidence>
<feature type="modified residue" description="4-aspartylphosphate" evidence="11">
    <location>
        <position position="1944"/>
    </location>
</feature>
<protein>
    <recommendedName>
        <fullName evidence="10">Sensory/regulatory protein RpfC</fullName>
        <ecNumber evidence="2">2.7.13.3</ecNumber>
    </recommendedName>
</protein>
<dbReference type="InterPro" id="IPR003594">
    <property type="entry name" value="HATPase_dom"/>
</dbReference>
<dbReference type="InterPro" id="IPR035965">
    <property type="entry name" value="PAS-like_dom_sf"/>
</dbReference>
<feature type="domain" description="PAS" evidence="15">
    <location>
        <begin position="858"/>
        <end position="929"/>
    </location>
</feature>
<dbReference type="InterPro" id="IPR001789">
    <property type="entry name" value="Sig_transdc_resp-reg_receiver"/>
</dbReference>
<evidence type="ECO:0000256" key="3">
    <source>
        <dbReference type="ARBA" id="ARBA00022553"/>
    </source>
</evidence>
<dbReference type="CDD" id="cd00130">
    <property type="entry name" value="PAS"/>
    <property type="match status" value="9"/>
</dbReference>
<dbReference type="SMART" id="SM00086">
    <property type="entry name" value="PAC"/>
    <property type="match status" value="10"/>
</dbReference>
<dbReference type="PANTHER" id="PTHR43304:SF1">
    <property type="entry name" value="PAC DOMAIN-CONTAINING PROTEIN"/>
    <property type="match status" value="1"/>
</dbReference>
<dbReference type="SUPFAM" id="SSF55785">
    <property type="entry name" value="PYP-like sensor domain (PAS domain)"/>
    <property type="match status" value="11"/>
</dbReference>
<comment type="subunit">
    <text evidence="9">At low DSF concentrations, interacts with RpfF.</text>
</comment>
<dbReference type="Gene3D" id="3.30.450.20">
    <property type="entry name" value="PAS domain"/>
    <property type="match status" value="11"/>
</dbReference>
<evidence type="ECO:0000256" key="8">
    <source>
        <dbReference type="ARBA" id="ARBA00023012"/>
    </source>
</evidence>
<feature type="domain" description="PAC" evidence="16">
    <location>
        <begin position="493"/>
        <end position="544"/>
    </location>
</feature>
<dbReference type="InterPro" id="IPR004358">
    <property type="entry name" value="Sig_transdc_His_kin-like_C"/>
</dbReference>
<dbReference type="InterPro" id="IPR036890">
    <property type="entry name" value="HATPase_C_sf"/>
</dbReference>
<dbReference type="SMART" id="SM00388">
    <property type="entry name" value="HisKA"/>
    <property type="match status" value="1"/>
</dbReference>
<dbReference type="PROSITE" id="PS50110">
    <property type="entry name" value="RESPONSE_REGULATORY"/>
    <property type="match status" value="1"/>
</dbReference>
<feature type="domain" description="PAS" evidence="15">
    <location>
        <begin position="1114"/>
        <end position="1188"/>
    </location>
</feature>
<feature type="domain" description="PAS" evidence="15">
    <location>
        <begin position="1245"/>
        <end position="1302"/>
    </location>
</feature>
<keyword evidence="3 11" id="KW-0597">Phosphoprotein</keyword>
<dbReference type="InterPro" id="IPR013656">
    <property type="entry name" value="PAS_4"/>
</dbReference>
<feature type="domain" description="PAC" evidence="16">
    <location>
        <begin position="1570"/>
        <end position="1623"/>
    </location>
</feature>
<dbReference type="InterPro" id="IPR003018">
    <property type="entry name" value="GAF"/>
</dbReference>
<evidence type="ECO:0000256" key="12">
    <source>
        <dbReference type="SAM" id="Coils"/>
    </source>
</evidence>
<dbReference type="GO" id="GO:0006355">
    <property type="term" value="P:regulation of DNA-templated transcription"/>
    <property type="evidence" value="ECO:0007669"/>
    <property type="project" value="InterPro"/>
</dbReference>
<feature type="domain" description="PAS" evidence="15">
    <location>
        <begin position="1490"/>
        <end position="1534"/>
    </location>
</feature>
<dbReference type="SMART" id="SM00091">
    <property type="entry name" value="PAS"/>
    <property type="match status" value="10"/>
</dbReference>
<dbReference type="EC" id="2.7.13.3" evidence="2"/>
<dbReference type="InterPro" id="IPR013655">
    <property type="entry name" value="PAS_fold_3"/>
</dbReference>
<keyword evidence="6" id="KW-0418">Kinase</keyword>
<dbReference type="PROSITE" id="PS50113">
    <property type="entry name" value="PAC"/>
    <property type="match status" value="5"/>
</dbReference>
<dbReference type="InterPro" id="IPR052162">
    <property type="entry name" value="Sensor_kinase/Photoreceptor"/>
</dbReference>
<dbReference type="InterPro" id="IPR011006">
    <property type="entry name" value="CheY-like_superfamily"/>
</dbReference>
<evidence type="ECO:0000256" key="2">
    <source>
        <dbReference type="ARBA" id="ARBA00012438"/>
    </source>
</evidence>
<sequence length="2014" mass="228532">MSMSTPQRTYNDLLNMLQEKDLEINRLHQKAIMDNNFGNLIQGSQDLVCLVGFDGYFKKINAAFTAILGYSEQELLSQPFLSFIHEDDRERSAAEIYSFSVGKSSANFNNRYVKKNKEVIAVHWIVTYSKSNELIYAIGRDFTDFLLIEDNLIKSENLLNDAQHKAKLGSWELILECKKMTWSREMFAIFGLKQEHNLNLLDEFLKILSEKDKLNFLNKIKTATSDKKLFEMEQGVLLSNGSERYFKSSILPSDSEGIKILVLRGTTQDITEKKEIENTIEQKETAVIDLKVKLIEEESNVKFKNYIQNAPDAVFVCDQDGNYLDVNRASVVLTGYSREELLTMKFGDLSTPLYAAMVPDLIDVLRNKGAVEMEMEIFSKDHKKIFCLLNAVMLSNDRFLGFVRDISFRKIADEKILQSERRFRSLVEFNDGIITVLDKDLNTIYRSPSSARTTGYTDEEFEKINSVEYYHPDYLDYVKLMIKRSIEQPDVPLDLIFKVKHKNGKYIWLQGILNNKILDKSVVGIIANLKDVTEFKNANSSLRKEQDKFIKIAATSPGLIYSMRQNKDGSLSFPYASNAVEKVYGFTFAEIENNFDKVFQRIHPEDADRVMRSIKETKSKLIPLKEEYRYFHPVNGLVWHNVHSLPVIEQEGTVICHGIVTDVTYRIHAEQKIIRANRLYLFISQINQMIVRTKDQKTLFSGACSIAVTLGNFKMAWVGLVDSESNKVIPAMIAGDDSGYFTKIKSISIDDEPTGRGPAGRCIREGKSVVINDIANDLMMLPWREEAMLRGYLSLMSVPLIKFGNVVGSFSFYSEDKDFFDHEEIALLEEATRDVAYALENFEKENLRNKAEQEIKESEQRFHTLTEVSPVGIFRTDLAGFTTYVNTCWSEISGLTFQEAMGNGWFKAVHHDDLLSITDSWKKASINQEVSLSEYRFIRPDGTTAWVIGKAIPEMNFKNEIVGYIGTITDISERKIAEKTILREKQLSEMIINNLPGIFYLYEASGKFVKWNKNFEKVIGYDAATIATMGAVDFVDGKEKEKIKKRIKQVLSNAENSNNIESKGIEIEFFTKNKYKIPYYINSNAIDYKGKQCILGMGIDLSEIKKAEAKIKMANARYEMISAATNDAVFEVDLTTGQSWNNKKFTDLLGFGSTEPDGVVNKVIWRSRVHPEDRERVIKKLDDSYAGTENFWSDEFRFLKADGTYGIFYDRGMITRDETGRAIRLNGALIEITELANVKNQLISSEEKYKSLIEQASDAIFINDTDGHLLEVNESACRMLGYTKEELCTKSLPDLYTLEELIERPIMYKELLSGEQTLLEREMLHKNGNLIAVEITAKMVVDGRIVAIVRNISERKIIDDAFKKMHKKIEAILDAIPDLLFEVDLNGNIYNYHSRREDLLLMPSNELIGKNFIDFLPLESTNVILSSIREAQIEGFSAGKQYTLDSGSGLQWFELSVAPMHESVDNEIHFICLCRDITQAKNADLALFKSEERYRGLLHNLDAGIVIHSADASIINSNSKAAELLGVTDDQMKGITAIDPMWNCVSEDNTILPPDHYPVSQIIATKKPLKNFIMGVHRPVTKDIIWIVVNGYPDIDQNGNINEIVTSFLDVTEQRLMDLELIKSKELAESASKAKTDFLANMSHEIRTPLNGIIGFTHLLMKSDLKKNQAEYMATVNESAISLMEIVNDVLDFSKIESGKLELNIERVNLHKLANQVVNLFNFQADEKNIKLYLNIEKSIPQFIFADAIRLKQILVNLLSNAIKFTNVGSIHLDVSKVSSEENNYCSIKFSVKDTGVGIKAGNNVKIFKSFVQEDNSTNRKFGGTGLGLAISNQLLALMDSEVQLISKYGEGSDFFFVVKFKTGKSKKNDEISKEIIDSKGGNLNTEILSKSRILIVEDNKVNMLLAKTLVKRTISDCVILEARDGNEAIEIYSNEKPDLILMDIQMPGKNGYEATDEIRKLKGGENIPIIAITAGIMNGDKEKCLEAGMNDYLPKPIIQLDLENILFKWLAKK</sequence>
<feature type="domain" description="PAS" evidence="15">
    <location>
        <begin position="299"/>
        <end position="342"/>
    </location>
</feature>
<dbReference type="SMART" id="SM00448">
    <property type="entry name" value="REC"/>
    <property type="match status" value="1"/>
</dbReference>
<accession>A0A1M5DZ17</accession>
<feature type="domain" description="PAS" evidence="15">
    <location>
        <begin position="566"/>
        <end position="621"/>
    </location>
</feature>
<dbReference type="PROSITE" id="PS50109">
    <property type="entry name" value="HIS_KIN"/>
    <property type="match status" value="1"/>
</dbReference>
<comment type="catalytic activity">
    <reaction evidence="1">
        <text>ATP + protein L-histidine = ADP + protein N-phospho-L-histidine.</text>
        <dbReference type="EC" id="2.7.13.3"/>
    </reaction>
</comment>
<evidence type="ECO:0000256" key="10">
    <source>
        <dbReference type="ARBA" id="ARBA00068150"/>
    </source>
</evidence>
<dbReference type="SUPFAM" id="SSF47384">
    <property type="entry name" value="Homodimeric domain of signal transducing histidine kinase"/>
    <property type="match status" value="1"/>
</dbReference>
<dbReference type="Gene3D" id="1.10.287.130">
    <property type="match status" value="1"/>
</dbReference>
<evidence type="ECO:0000259" key="16">
    <source>
        <dbReference type="PROSITE" id="PS50113"/>
    </source>
</evidence>
<dbReference type="SUPFAM" id="SSF52172">
    <property type="entry name" value="CheY-like"/>
    <property type="match status" value="1"/>
</dbReference>
<keyword evidence="18" id="KW-1185">Reference proteome</keyword>
<dbReference type="NCBIfam" id="TIGR00229">
    <property type="entry name" value="sensory_box"/>
    <property type="match status" value="8"/>
</dbReference>